<keyword evidence="1" id="KW-1133">Transmembrane helix</keyword>
<keyword evidence="2" id="KW-1185">Reference proteome</keyword>
<feature type="transmembrane region" description="Helical" evidence="1">
    <location>
        <begin position="83"/>
        <end position="104"/>
    </location>
</feature>
<feature type="transmembrane region" description="Helical" evidence="1">
    <location>
        <begin position="18"/>
        <end position="43"/>
    </location>
</feature>
<evidence type="ECO:0000256" key="1">
    <source>
        <dbReference type="SAM" id="Phobius"/>
    </source>
</evidence>
<reference evidence="2" key="1">
    <citation type="journal article" date="2013" name="Genetics">
        <title>The draft genome and transcriptome of Panagrellus redivivus are shaped by the harsh demands of a free-living lifestyle.</title>
        <authorList>
            <person name="Srinivasan J."/>
            <person name="Dillman A.R."/>
            <person name="Macchietto M.G."/>
            <person name="Heikkinen L."/>
            <person name="Lakso M."/>
            <person name="Fracchia K.M."/>
            <person name="Antoshechkin I."/>
            <person name="Mortazavi A."/>
            <person name="Wong G."/>
            <person name="Sternberg P.W."/>
        </authorList>
    </citation>
    <scope>NUCLEOTIDE SEQUENCE [LARGE SCALE GENOMIC DNA]</scope>
    <source>
        <strain evidence="2">MT8872</strain>
    </source>
</reference>
<feature type="transmembrane region" description="Helical" evidence="1">
    <location>
        <begin position="158"/>
        <end position="179"/>
    </location>
</feature>
<keyword evidence="1" id="KW-0812">Transmembrane</keyword>
<sequence length="237" mass="27418">MFFYRYLVVCHSKTLNAFWFMCCICTGWSLILLYVFIVTYQFVGEPPDPDIHNKLTRAGYPSNGSFQNYIGCKVAKFSDYSTFAAVPFTTLAYVAVIVMSFAVQRNFRRLRALMSSAERRFHSEITMILWVEAVTPFITVCLPIYYDISKLIIPNMPFNWFAEFIWLLTLIGPSFTAIVKLLSIKAFRDALYKPIYRRFGKNKGMVDVMHLSISLPTVRSKMPKSYSTDAGNMMMHR</sequence>
<dbReference type="WBParaSite" id="Pan_g15525.t1">
    <property type="protein sequence ID" value="Pan_g15525.t1"/>
    <property type="gene ID" value="Pan_g15525"/>
</dbReference>
<dbReference type="Proteomes" id="UP000492821">
    <property type="component" value="Unassembled WGS sequence"/>
</dbReference>
<keyword evidence="1" id="KW-0472">Membrane</keyword>
<dbReference type="Pfam" id="PF10317">
    <property type="entry name" value="7TM_GPCR_Srd"/>
    <property type="match status" value="1"/>
</dbReference>
<name>A0A7E4V1N0_PANRE</name>
<protein>
    <submittedName>
        <fullName evidence="3">G_PROTEIN_RECEP_F1_2 domain-containing protein</fullName>
    </submittedName>
</protein>
<reference evidence="3" key="2">
    <citation type="submission" date="2020-10" db="UniProtKB">
        <authorList>
            <consortium name="WormBaseParasite"/>
        </authorList>
    </citation>
    <scope>IDENTIFICATION</scope>
</reference>
<proteinExistence type="predicted"/>
<feature type="transmembrane region" description="Helical" evidence="1">
    <location>
        <begin position="125"/>
        <end position="146"/>
    </location>
</feature>
<organism evidence="2 3">
    <name type="scientific">Panagrellus redivivus</name>
    <name type="common">Microworm</name>
    <dbReference type="NCBI Taxonomy" id="6233"/>
    <lineage>
        <taxon>Eukaryota</taxon>
        <taxon>Metazoa</taxon>
        <taxon>Ecdysozoa</taxon>
        <taxon>Nematoda</taxon>
        <taxon>Chromadorea</taxon>
        <taxon>Rhabditida</taxon>
        <taxon>Tylenchina</taxon>
        <taxon>Panagrolaimomorpha</taxon>
        <taxon>Panagrolaimoidea</taxon>
        <taxon>Panagrolaimidae</taxon>
        <taxon>Panagrellus</taxon>
    </lineage>
</organism>
<dbReference type="AlphaFoldDB" id="A0A7E4V1N0"/>
<dbReference type="InterPro" id="IPR019421">
    <property type="entry name" value="7TM_GPCR_serpentine_rcpt_Srd"/>
</dbReference>
<dbReference type="SUPFAM" id="SSF81321">
    <property type="entry name" value="Family A G protein-coupled receptor-like"/>
    <property type="match status" value="1"/>
</dbReference>
<evidence type="ECO:0000313" key="2">
    <source>
        <dbReference type="Proteomes" id="UP000492821"/>
    </source>
</evidence>
<accession>A0A7E4V1N0</accession>
<evidence type="ECO:0000313" key="3">
    <source>
        <dbReference type="WBParaSite" id="Pan_g15525.t1"/>
    </source>
</evidence>